<dbReference type="OrthoDB" id="747621at2"/>
<organism evidence="2 3">
    <name type="scientific">Salinivirga cyanobacteriivorans</name>
    <dbReference type="NCBI Taxonomy" id="1307839"/>
    <lineage>
        <taxon>Bacteria</taxon>
        <taxon>Pseudomonadati</taxon>
        <taxon>Bacteroidota</taxon>
        <taxon>Bacteroidia</taxon>
        <taxon>Bacteroidales</taxon>
        <taxon>Salinivirgaceae</taxon>
        <taxon>Salinivirga</taxon>
    </lineage>
</organism>
<feature type="chain" id="PRO_5006599467" description="Tetratricopeptide repeat protein" evidence="1">
    <location>
        <begin position="20"/>
        <end position="343"/>
    </location>
</feature>
<accession>A0A0S2HZ60</accession>
<keyword evidence="3" id="KW-1185">Reference proteome</keyword>
<dbReference type="KEGG" id="blq:L21SP5_01694"/>
<evidence type="ECO:0000313" key="2">
    <source>
        <dbReference type="EMBL" id="ALO15336.1"/>
    </source>
</evidence>
<evidence type="ECO:0000313" key="3">
    <source>
        <dbReference type="Proteomes" id="UP000064893"/>
    </source>
</evidence>
<dbReference type="Proteomes" id="UP000064893">
    <property type="component" value="Chromosome"/>
</dbReference>
<proteinExistence type="predicted"/>
<evidence type="ECO:0000256" key="1">
    <source>
        <dbReference type="SAM" id="SignalP"/>
    </source>
</evidence>
<reference evidence="2 3" key="1">
    <citation type="submission" date="2015-11" db="EMBL/GenBank/DDBJ databases">
        <title>Description and complete genome sequence of a novel strain predominating in hypersaline microbial mats and representing a new family of the Bacteriodetes phylum.</title>
        <authorList>
            <person name="Spring S."/>
            <person name="Bunk B."/>
            <person name="Sproer C."/>
            <person name="Klenk H.-P."/>
        </authorList>
    </citation>
    <scope>NUCLEOTIDE SEQUENCE [LARGE SCALE GENOMIC DNA]</scope>
    <source>
        <strain evidence="2 3">L21-Spi-D4</strain>
    </source>
</reference>
<evidence type="ECO:0008006" key="4">
    <source>
        <dbReference type="Google" id="ProtNLM"/>
    </source>
</evidence>
<keyword evidence="1" id="KW-0732">Signal</keyword>
<dbReference type="RefSeq" id="WP_057952802.1">
    <property type="nucleotide sequence ID" value="NZ_CP013118.1"/>
</dbReference>
<dbReference type="AlphaFoldDB" id="A0A0S2HZ60"/>
<feature type="signal peptide" evidence="1">
    <location>
        <begin position="1"/>
        <end position="19"/>
    </location>
</feature>
<dbReference type="EMBL" id="CP013118">
    <property type="protein sequence ID" value="ALO15336.1"/>
    <property type="molecule type" value="Genomic_DNA"/>
</dbReference>
<sequence length="343" mass="39738" precursor="true">MKRVSLLLIFAFLTSMMMGQRISSKDLDYQIKHYPAKPIPPRFKCYSVDVTVAPGHPSLDAKNYNLNLDLNGLERKAGANNPKDCIEIEIVLNKVKTSPIKTTKITRGYTTFVAKSNIQYKVDYVLSGKKANDDNGKYEQHKYYSGKIVKNVMAQETGGTELEAKSKMESWALDKKVEEVVQQVLNETINDRINDEFMLYNANRTIKFYTVDKFKRFDYSDFNSAREIAFKATQAFIKEKDLPAYKKAITPARQIWAKALKESNLNKRKSRVNKEITCYALLNLANTSFLLRDYRKAQGYLDRIQSIDKRFDAKPFFRNGDQIDQKRIKKYNEMKNTPDFKDV</sequence>
<gene>
    <name evidence="2" type="ORF">L21SP5_01694</name>
</gene>
<name>A0A0S2HZ60_9BACT</name>
<protein>
    <recommendedName>
        <fullName evidence="4">Tetratricopeptide repeat protein</fullName>
    </recommendedName>
</protein>